<keyword evidence="2" id="KW-1185">Reference proteome</keyword>
<gene>
    <name evidence="1" type="ORF">FPE_LOCUS27185</name>
</gene>
<dbReference type="EMBL" id="OU503052">
    <property type="protein sequence ID" value="CAI9779755.1"/>
    <property type="molecule type" value="Genomic_DNA"/>
</dbReference>
<reference evidence="1" key="1">
    <citation type="submission" date="2023-05" db="EMBL/GenBank/DDBJ databases">
        <authorList>
            <person name="Huff M."/>
        </authorList>
    </citation>
    <scope>NUCLEOTIDE SEQUENCE</scope>
</reference>
<sequence length="213" mass="24423">MSIRIDSITLRNPSLNRAFSPSTMALCYSPPSSLGFQALHRPHNYYKISIVARVVPPRRFGLNLVPLRGRNFRERSVLPFAASQEESVSVFSPFLLFCVSGLTLSEKDWKVFKYRLDSSLMKLRTRLGRTLMSINGIGHLWKTSGRRKIGTNGCGRSLIKFIDFYSRDVGLCLARNMPYFRRRMVEEMLRLKANRGTKNSMCRNTRHILGGGW</sequence>
<accession>A0AAD2E9Q9</accession>
<evidence type="ECO:0000313" key="2">
    <source>
        <dbReference type="Proteomes" id="UP000834106"/>
    </source>
</evidence>
<dbReference type="AlphaFoldDB" id="A0AAD2E9Q9"/>
<organism evidence="1 2">
    <name type="scientific">Fraxinus pennsylvanica</name>
    <dbReference type="NCBI Taxonomy" id="56036"/>
    <lineage>
        <taxon>Eukaryota</taxon>
        <taxon>Viridiplantae</taxon>
        <taxon>Streptophyta</taxon>
        <taxon>Embryophyta</taxon>
        <taxon>Tracheophyta</taxon>
        <taxon>Spermatophyta</taxon>
        <taxon>Magnoliopsida</taxon>
        <taxon>eudicotyledons</taxon>
        <taxon>Gunneridae</taxon>
        <taxon>Pentapetalae</taxon>
        <taxon>asterids</taxon>
        <taxon>lamiids</taxon>
        <taxon>Lamiales</taxon>
        <taxon>Oleaceae</taxon>
        <taxon>Oleeae</taxon>
        <taxon>Fraxinus</taxon>
    </lineage>
</organism>
<evidence type="ECO:0000313" key="1">
    <source>
        <dbReference type="EMBL" id="CAI9779755.1"/>
    </source>
</evidence>
<dbReference type="Proteomes" id="UP000834106">
    <property type="component" value="Chromosome 17"/>
</dbReference>
<name>A0AAD2E9Q9_9LAMI</name>
<proteinExistence type="predicted"/>
<protein>
    <submittedName>
        <fullName evidence="1">Uncharacterized protein</fullName>
    </submittedName>
</protein>